<dbReference type="EnsemblPlants" id="Solyc01g109150.3.1">
    <property type="protein sequence ID" value="Solyc01g109150.3.1.1"/>
    <property type="gene ID" value="Solyc01g109150.3"/>
</dbReference>
<dbReference type="InParanoid" id="A0A3Q7FDF5"/>
<evidence type="ECO:0000313" key="1">
    <source>
        <dbReference type="EnsemblPlants" id="Solyc01g109150.3.1.1"/>
    </source>
</evidence>
<dbReference type="Gramene" id="Solyc01g109150.3.1">
    <property type="protein sequence ID" value="Solyc01g109150.3.1.1"/>
    <property type="gene ID" value="Solyc01g109150.3"/>
</dbReference>
<proteinExistence type="predicted"/>
<name>A0A3Q7FDF5_SOLLC</name>
<reference evidence="1" key="2">
    <citation type="submission" date="2019-01" db="UniProtKB">
        <authorList>
            <consortium name="EnsemblPlants"/>
        </authorList>
    </citation>
    <scope>IDENTIFICATION</scope>
    <source>
        <strain evidence="1">cv. Heinz 1706</strain>
    </source>
</reference>
<dbReference type="AlphaFoldDB" id="A0A3Q7FDF5"/>
<keyword evidence="2" id="KW-1185">Reference proteome</keyword>
<reference evidence="1" key="1">
    <citation type="journal article" date="2012" name="Nature">
        <title>The tomato genome sequence provides insights into fleshy fruit evolution.</title>
        <authorList>
            <consortium name="Tomato Genome Consortium"/>
        </authorList>
    </citation>
    <scope>NUCLEOTIDE SEQUENCE [LARGE SCALE GENOMIC DNA]</scope>
    <source>
        <strain evidence="1">cv. Heinz 1706</strain>
    </source>
</reference>
<accession>A0A3Q7FDF5</accession>
<organism evidence="1">
    <name type="scientific">Solanum lycopersicum</name>
    <name type="common">Tomato</name>
    <name type="synonym">Lycopersicon esculentum</name>
    <dbReference type="NCBI Taxonomy" id="4081"/>
    <lineage>
        <taxon>Eukaryota</taxon>
        <taxon>Viridiplantae</taxon>
        <taxon>Streptophyta</taxon>
        <taxon>Embryophyta</taxon>
        <taxon>Tracheophyta</taxon>
        <taxon>Spermatophyta</taxon>
        <taxon>Magnoliopsida</taxon>
        <taxon>eudicotyledons</taxon>
        <taxon>Gunneridae</taxon>
        <taxon>Pentapetalae</taxon>
        <taxon>asterids</taxon>
        <taxon>lamiids</taxon>
        <taxon>Solanales</taxon>
        <taxon>Solanaceae</taxon>
        <taxon>Solanoideae</taxon>
        <taxon>Solaneae</taxon>
        <taxon>Solanum</taxon>
        <taxon>Solanum subgen. Lycopersicon</taxon>
    </lineage>
</organism>
<sequence>QSSISMVNEMNGLLMRLGQSVLSFLPSFYYKY</sequence>
<evidence type="ECO:0000313" key="2">
    <source>
        <dbReference type="Proteomes" id="UP000004994"/>
    </source>
</evidence>
<dbReference type="Proteomes" id="UP000004994">
    <property type="component" value="Chromosome 1"/>
</dbReference>
<gene>
    <name evidence="1" type="primary">LOC100736436</name>
</gene>
<protein>
    <submittedName>
        <fullName evidence="1">Uncharacterized protein</fullName>
    </submittedName>
</protein>